<accession>A0A0N0XW39</accession>
<name>A0A0N0XW39_9ACTN</name>
<organism evidence="1 2">
    <name type="scientific">Streptomyces chattanoogensis</name>
    <dbReference type="NCBI Taxonomy" id="66876"/>
    <lineage>
        <taxon>Bacteria</taxon>
        <taxon>Bacillati</taxon>
        <taxon>Actinomycetota</taxon>
        <taxon>Actinomycetes</taxon>
        <taxon>Kitasatosporales</taxon>
        <taxon>Streptomycetaceae</taxon>
        <taxon>Streptomyces</taxon>
    </lineage>
</organism>
<reference evidence="2" key="1">
    <citation type="submission" date="2015-07" db="EMBL/GenBank/DDBJ databases">
        <authorList>
            <person name="Ju K.-S."/>
            <person name="Doroghazi J.R."/>
            <person name="Metcalf W.W."/>
        </authorList>
    </citation>
    <scope>NUCLEOTIDE SEQUENCE [LARGE SCALE GENOMIC DNA]</scope>
    <source>
        <strain evidence="2">NRRL ISP-5002</strain>
    </source>
</reference>
<keyword evidence="2" id="KW-1185">Reference proteome</keyword>
<dbReference type="AlphaFoldDB" id="A0A0N0XW39"/>
<dbReference type="EMBL" id="LGKG01000150">
    <property type="protein sequence ID" value="KPC61293.1"/>
    <property type="molecule type" value="Genomic_DNA"/>
</dbReference>
<protein>
    <recommendedName>
        <fullName evidence="3">SUKH-4 immunity protein</fullName>
    </recommendedName>
</protein>
<gene>
    <name evidence="1" type="ORF">ADL29_25140</name>
</gene>
<dbReference type="Proteomes" id="UP000037982">
    <property type="component" value="Unassembled WGS sequence"/>
</dbReference>
<dbReference type="PATRIC" id="fig|66876.3.peg.5510"/>
<proteinExistence type="predicted"/>
<comment type="caution">
    <text evidence="1">The sequence shown here is derived from an EMBL/GenBank/DDBJ whole genome shotgun (WGS) entry which is preliminary data.</text>
</comment>
<evidence type="ECO:0008006" key="3">
    <source>
        <dbReference type="Google" id="ProtNLM"/>
    </source>
</evidence>
<dbReference type="InterPro" id="IPR025851">
    <property type="entry name" value="SUKH-4"/>
</dbReference>
<evidence type="ECO:0000313" key="1">
    <source>
        <dbReference type="EMBL" id="KPC61293.1"/>
    </source>
</evidence>
<sequence length="200" mass="22203">MDTDTAALLAAAKAPTAEWLESCFGAGSLWRPTEAELPERLEDGESRTFLTTIGFPAVHLAFVDFDSTHLREKGLWEEDPAELFGERRPDDDSPPERYAYGLGEQYAINLMLMGDTGSIRLYDPNGWDHAAGYAGWAADDLPTITGALALLARYEDRLTGDDAAAALEEFRSLLTALEPALEPSRFWDNIFDVIEDEYLH</sequence>
<dbReference type="Pfam" id="PF14435">
    <property type="entry name" value="SUKH-4"/>
    <property type="match status" value="1"/>
</dbReference>
<evidence type="ECO:0000313" key="2">
    <source>
        <dbReference type="Proteomes" id="UP000037982"/>
    </source>
</evidence>